<evidence type="ECO:0000256" key="1">
    <source>
        <dbReference type="ARBA" id="ARBA00004196"/>
    </source>
</evidence>
<feature type="domain" description="Multidrug resistance protein MdtA-like C-terminal permuted SH3" evidence="5">
    <location>
        <begin position="351"/>
        <end position="402"/>
    </location>
</feature>
<protein>
    <submittedName>
        <fullName evidence="7">RND family efflux transporter, MFP subunit</fullName>
    </submittedName>
</protein>
<dbReference type="PANTHER" id="PTHR32347">
    <property type="entry name" value="EFFLUX SYSTEM COMPONENT YKNX-RELATED"/>
    <property type="match status" value="1"/>
</dbReference>
<dbReference type="RefSeq" id="WP_093918940.1">
    <property type="nucleotide sequence ID" value="NZ_FONW01000002.1"/>
</dbReference>
<reference evidence="7 8" key="1">
    <citation type="submission" date="2016-10" db="EMBL/GenBank/DDBJ databases">
        <authorList>
            <person name="de Groot N.N."/>
        </authorList>
    </citation>
    <scope>NUCLEOTIDE SEQUENCE [LARGE SCALE GENOMIC DNA]</scope>
    <source>
        <strain evidence="7 8">CGMCC 1.9156</strain>
    </source>
</reference>
<keyword evidence="4" id="KW-0812">Transmembrane</keyword>
<dbReference type="InterPro" id="IPR058627">
    <property type="entry name" value="MdtA-like_C"/>
</dbReference>
<keyword evidence="2 3" id="KW-0175">Coiled coil</keyword>
<dbReference type="GO" id="GO:0030313">
    <property type="term" value="C:cell envelope"/>
    <property type="evidence" value="ECO:0007669"/>
    <property type="project" value="UniProtKB-SubCell"/>
</dbReference>
<evidence type="ECO:0000256" key="4">
    <source>
        <dbReference type="SAM" id="Phobius"/>
    </source>
</evidence>
<dbReference type="Proteomes" id="UP000198964">
    <property type="component" value="Unassembled WGS sequence"/>
</dbReference>
<evidence type="ECO:0000259" key="5">
    <source>
        <dbReference type="Pfam" id="PF25967"/>
    </source>
</evidence>
<keyword evidence="8" id="KW-1185">Reference proteome</keyword>
<dbReference type="AlphaFoldDB" id="A0A1I2EYX5"/>
<feature type="coiled-coil region" evidence="3">
    <location>
        <begin position="183"/>
        <end position="217"/>
    </location>
</feature>
<feature type="transmembrane region" description="Helical" evidence="4">
    <location>
        <begin position="7"/>
        <end position="26"/>
    </location>
</feature>
<proteinExistence type="predicted"/>
<dbReference type="STRING" id="655355.SAMN05216283_102265"/>
<gene>
    <name evidence="7" type="ORF">SAMN05216283_102265</name>
</gene>
<evidence type="ECO:0000313" key="7">
    <source>
        <dbReference type="EMBL" id="SFE97491.1"/>
    </source>
</evidence>
<accession>A0A1I2EYX5</accession>
<evidence type="ECO:0000259" key="6">
    <source>
        <dbReference type="Pfam" id="PF25990"/>
    </source>
</evidence>
<keyword evidence="4" id="KW-1133">Transmembrane helix</keyword>
<evidence type="ECO:0000256" key="2">
    <source>
        <dbReference type="ARBA" id="ARBA00023054"/>
    </source>
</evidence>
<comment type="subcellular location">
    <subcellularLocation>
        <location evidence="1">Cell envelope</location>
    </subcellularLocation>
</comment>
<dbReference type="EMBL" id="FONW01000002">
    <property type="protein sequence ID" value="SFE97491.1"/>
    <property type="molecule type" value="Genomic_DNA"/>
</dbReference>
<sequence length="410" mass="46629">MKKNKKLIFWGIPAIVLLIIAIVGVFDDDLIGGGHTYQVKIGNLDAVVESVGEVKGEKATEINLPDVICDRELRIWQVKIVDMVEEGKIVKKGDYIAQLDQTNLSNQMRDRMQEKEKADADLKNARIDSTVRLTQRREEITNALLDLEYGKIDLEQSKYESAAYQRKAQMTYQKGEIQLEKKRRDYLLERNRLKMNVQRLEERVEWLNDLIGRYQQAMRSTRITTPQDGIVMPGTNWDGSKYSKDDEISIWRPLIATLPDMSTVISETYVKEIDISKIAVGDSVSITIDALPDNVYSGKVNYVASIGEDHQGFDMKVFRVIVRFDSSDSDLKPGMTCTNNIVFDHYRNQPLIPTEALFRDSLKQVVYLKRGGQVIAQPVEIGVENQGMAVVLKGLKEGDRVMLTPPEDKL</sequence>
<dbReference type="InterPro" id="IPR050465">
    <property type="entry name" value="UPF0194_transport"/>
</dbReference>
<evidence type="ECO:0000313" key="8">
    <source>
        <dbReference type="Proteomes" id="UP000198964"/>
    </source>
</evidence>
<name>A0A1I2EYX5_9BACT</name>
<dbReference type="Pfam" id="PF25990">
    <property type="entry name" value="Beta-barrel_YknX"/>
    <property type="match status" value="1"/>
</dbReference>
<evidence type="ECO:0000256" key="3">
    <source>
        <dbReference type="SAM" id="Coils"/>
    </source>
</evidence>
<dbReference type="InterPro" id="IPR058636">
    <property type="entry name" value="Beta-barrel_YknX"/>
</dbReference>
<organism evidence="7 8">
    <name type="scientific">Sunxiuqinia elliptica</name>
    <dbReference type="NCBI Taxonomy" id="655355"/>
    <lineage>
        <taxon>Bacteria</taxon>
        <taxon>Pseudomonadati</taxon>
        <taxon>Bacteroidota</taxon>
        <taxon>Bacteroidia</taxon>
        <taxon>Marinilabiliales</taxon>
        <taxon>Prolixibacteraceae</taxon>
        <taxon>Sunxiuqinia</taxon>
    </lineage>
</organism>
<dbReference type="Gene3D" id="2.40.420.20">
    <property type="match status" value="1"/>
</dbReference>
<feature type="domain" description="YknX-like beta-barrel" evidence="6">
    <location>
        <begin position="268"/>
        <end position="340"/>
    </location>
</feature>
<keyword evidence="4" id="KW-0472">Membrane</keyword>
<dbReference type="Pfam" id="PF25967">
    <property type="entry name" value="RND-MFP_C"/>
    <property type="match status" value="1"/>
</dbReference>
<dbReference type="Gene3D" id="2.40.30.170">
    <property type="match status" value="1"/>
</dbReference>